<dbReference type="STRING" id="1737425.GCA_900049755_02181"/>
<evidence type="ECO:0000313" key="2">
    <source>
        <dbReference type="EMBL" id="AWT25268.1"/>
    </source>
</evidence>
<dbReference type="RefSeq" id="WP_110480967.1">
    <property type="nucleotide sequence ID" value="NZ_CP024988.1"/>
</dbReference>
<organism evidence="2 3">
    <name type="scientific">Corynebacterium provencense</name>
    <dbReference type="NCBI Taxonomy" id="1737425"/>
    <lineage>
        <taxon>Bacteria</taxon>
        <taxon>Bacillati</taxon>
        <taxon>Actinomycetota</taxon>
        <taxon>Actinomycetes</taxon>
        <taxon>Mycobacteriales</taxon>
        <taxon>Corynebacteriaceae</taxon>
        <taxon>Corynebacterium</taxon>
    </lineage>
</organism>
<feature type="compositionally biased region" description="Gly residues" evidence="1">
    <location>
        <begin position="376"/>
        <end position="390"/>
    </location>
</feature>
<name>A0A2Z3YMQ8_9CORY</name>
<evidence type="ECO:0000313" key="3">
    <source>
        <dbReference type="Proteomes" id="UP000247696"/>
    </source>
</evidence>
<feature type="compositionally biased region" description="Low complexity" evidence="1">
    <location>
        <begin position="285"/>
        <end position="300"/>
    </location>
</feature>
<accession>A0A2Z3YMQ8</accession>
<sequence length="415" mass="43838">MALRSPGSLFRSAVHVVTYCGWLVGQIVRESLIMAKDTFTTGRNIAPVIIYYPLRVTKETDVAAFIASITMTPGTLALGITGPKEVDDDAASGKFNPRDIGATGPKEFRTHGLPRVQRFLAVHAMYGADPQELIHSLAVMEAKLAPEVKRRTPEFDVEHLVERGVPGPRGYRGTHGGRASEDSVFAVEKVDSTPHATAFVAAIMRAEDELDVADLPDLSKAEREKIAREHAEKMAAKRKLEQKRRREARAALAALGEEDASIYERAAEGLGLTSGLTRSRDGAPTSDAAPGSGATGSSTGDGREGGSDRSETGDGAYSGTGKGSGRTARKRRSGVPANSSLINALEVRARLPLPRLNIGRRPAAPAPPPEKDSGGDRPGTGTANGDGDGTANGDAGTGTDTGIRNGKDRKKEEDQ</sequence>
<proteinExistence type="predicted"/>
<dbReference type="OrthoDB" id="4410626at2"/>
<feature type="compositionally biased region" description="Basic and acidic residues" evidence="1">
    <location>
        <begin position="405"/>
        <end position="415"/>
    </location>
</feature>
<protein>
    <recommendedName>
        <fullName evidence="4">Na(+)/H(+) antiporter subunit E</fullName>
    </recommendedName>
</protein>
<feature type="compositionally biased region" description="Basic and acidic residues" evidence="1">
    <location>
        <begin position="301"/>
        <end position="312"/>
    </location>
</feature>
<dbReference type="GO" id="GO:0016020">
    <property type="term" value="C:membrane"/>
    <property type="evidence" value="ECO:0007669"/>
    <property type="project" value="InterPro"/>
</dbReference>
<dbReference type="KEGG" id="cpre:Csp1_04470"/>
<dbReference type="Pfam" id="PF01899">
    <property type="entry name" value="MNHE"/>
    <property type="match status" value="1"/>
</dbReference>
<feature type="compositionally biased region" description="Low complexity" evidence="1">
    <location>
        <begin position="391"/>
        <end position="402"/>
    </location>
</feature>
<reference evidence="3" key="1">
    <citation type="submission" date="2017-11" db="EMBL/GenBank/DDBJ databases">
        <title>Otitis media/interna in a cat caused by the recently described species Corynebacterium provencense.</title>
        <authorList>
            <person name="Kittl S."/>
            <person name="Brodard I."/>
            <person name="Rychener L."/>
            <person name="Jores J."/>
            <person name="Roosje P."/>
            <person name="Gobeli Brawand S."/>
        </authorList>
    </citation>
    <scope>NUCLEOTIDE SEQUENCE [LARGE SCALE GENOMIC DNA]</scope>
    <source>
        <strain evidence="3">17KM38</strain>
    </source>
</reference>
<evidence type="ECO:0000256" key="1">
    <source>
        <dbReference type="SAM" id="MobiDB-lite"/>
    </source>
</evidence>
<dbReference type="GO" id="GO:0008324">
    <property type="term" value="F:monoatomic cation transmembrane transporter activity"/>
    <property type="evidence" value="ECO:0007669"/>
    <property type="project" value="InterPro"/>
</dbReference>
<dbReference type="Proteomes" id="UP000247696">
    <property type="component" value="Chromosome"/>
</dbReference>
<evidence type="ECO:0008006" key="4">
    <source>
        <dbReference type="Google" id="ProtNLM"/>
    </source>
</evidence>
<feature type="region of interest" description="Disordered" evidence="1">
    <location>
        <begin position="274"/>
        <end position="415"/>
    </location>
</feature>
<gene>
    <name evidence="2" type="ORF">Csp1_04470</name>
</gene>
<dbReference type="EMBL" id="CP024988">
    <property type="protein sequence ID" value="AWT25268.1"/>
    <property type="molecule type" value="Genomic_DNA"/>
</dbReference>
<keyword evidence="3" id="KW-1185">Reference proteome</keyword>
<dbReference type="AlphaFoldDB" id="A0A2Z3YMQ8"/>
<dbReference type="InterPro" id="IPR002758">
    <property type="entry name" value="Cation_antiport_E"/>
</dbReference>